<reference evidence="2 3" key="1">
    <citation type="journal article" date="2007" name="Science">
        <title>Sea anemone genome reveals ancestral eumetazoan gene repertoire and genomic organization.</title>
        <authorList>
            <person name="Putnam N.H."/>
            <person name="Srivastava M."/>
            <person name="Hellsten U."/>
            <person name="Dirks B."/>
            <person name="Chapman J."/>
            <person name="Salamov A."/>
            <person name="Terry A."/>
            <person name="Shapiro H."/>
            <person name="Lindquist E."/>
            <person name="Kapitonov V.V."/>
            <person name="Jurka J."/>
            <person name="Genikhovich G."/>
            <person name="Grigoriev I.V."/>
            <person name="Lucas S.M."/>
            <person name="Steele R.E."/>
            <person name="Finnerty J.R."/>
            <person name="Technau U."/>
            <person name="Martindale M.Q."/>
            <person name="Rokhsar D.S."/>
        </authorList>
    </citation>
    <scope>NUCLEOTIDE SEQUENCE [LARGE SCALE GENOMIC DNA]</scope>
    <source>
        <strain evidence="3">CH2 X CH6</strain>
    </source>
</reference>
<dbReference type="KEGG" id="nve:5513949"/>
<dbReference type="eggNOG" id="KOG4317">
    <property type="taxonomic scope" value="Eukaryota"/>
</dbReference>
<dbReference type="PhylomeDB" id="A7S2D2"/>
<dbReference type="HOGENOM" id="CLU_039057_0_0_1"/>
<gene>
    <name evidence="2" type="ORF">NEMVEDRAFT_v1g242364</name>
</gene>
<dbReference type="AlphaFoldDB" id="A7S2D2"/>
<evidence type="ECO:0000256" key="1">
    <source>
        <dbReference type="SAM" id="MobiDB-lite"/>
    </source>
</evidence>
<dbReference type="OrthoDB" id="10005492at2759"/>
<evidence type="ECO:0000313" key="2">
    <source>
        <dbReference type="EMBL" id="EDO42122.1"/>
    </source>
</evidence>
<name>A7S2D2_NEMVE</name>
<dbReference type="InterPro" id="IPR039646">
    <property type="entry name" value="ZNHIT2"/>
</dbReference>
<dbReference type="EMBL" id="DS469568">
    <property type="protein sequence ID" value="EDO42122.1"/>
    <property type="molecule type" value="Genomic_DNA"/>
</dbReference>
<dbReference type="PANTHER" id="PTHR15555:SF0">
    <property type="entry name" value="ZINC FINGER HIT DOMAIN-CONTAINING PROTEIN 2"/>
    <property type="match status" value="1"/>
</dbReference>
<dbReference type="Proteomes" id="UP000001593">
    <property type="component" value="Unassembled WGS sequence"/>
</dbReference>
<feature type="region of interest" description="Disordered" evidence="1">
    <location>
        <begin position="23"/>
        <end position="44"/>
    </location>
</feature>
<keyword evidence="3" id="KW-1185">Reference proteome</keyword>
<organism evidence="2 3">
    <name type="scientific">Nematostella vectensis</name>
    <name type="common">Starlet sea anemone</name>
    <dbReference type="NCBI Taxonomy" id="45351"/>
    <lineage>
        <taxon>Eukaryota</taxon>
        <taxon>Metazoa</taxon>
        <taxon>Cnidaria</taxon>
        <taxon>Anthozoa</taxon>
        <taxon>Hexacorallia</taxon>
        <taxon>Actiniaria</taxon>
        <taxon>Edwardsiidae</taxon>
        <taxon>Nematostella</taxon>
    </lineage>
</organism>
<evidence type="ECO:0008006" key="4">
    <source>
        <dbReference type="Google" id="ProtNLM"/>
    </source>
</evidence>
<dbReference type="InParanoid" id="A7S2D2"/>
<protein>
    <recommendedName>
        <fullName evidence="4">Zinc finger HIT domain-containing protein 2</fullName>
    </recommendedName>
</protein>
<accession>A7S2D2</accession>
<dbReference type="STRING" id="45351.A7S2D2"/>
<dbReference type="OMA" id="LMPDYKP"/>
<evidence type="ECO:0000313" key="3">
    <source>
        <dbReference type="Proteomes" id="UP000001593"/>
    </source>
</evidence>
<feature type="region of interest" description="Disordered" evidence="1">
    <location>
        <begin position="321"/>
        <end position="341"/>
    </location>
</feature>
<sequence>MDALKLDSNCPDDPDRIIEMLKRLEDDGKGEGDEEGSGLEERLRDIDLDRDPDVLWDALGKAEQQGFLSALKSGKFSHSITLLEPWWKPEIKKHVEVLPPLEESNLDHHYTTSLSKTKSKIPSLIDKVPPLMAIIKTAQPNPAVKFSIVDVLYSYAYTMRLYNFTPQDDPRQASETFLALSSVISKNITFQSTDTVAHTSLNNSMEQKDLFNSREFSCNILLDVVEIINGFTSDTSEEVSFVSLALSDCHRLLSRGLKALRQEQGDKDLEKKLWLAKKKVDFLLSWSNENIQTLQSVASFILAIHHQELLSCKMHLTEKQSLEKRWRGPNPPPRKPLIEEL</sequence>
<proteinExistence type="predicted"/>
<dbReference type="PANTHER" id="PTHR15555">
    <property type="entry name" value="ZINC FINGER HIT DOMAIN CONTAINING PROTEIN 2 PROTEIN FON -RELATED"/>
    <property type="match status" value="1"/>
</dbReference>